<dbReference type="RefSeq" id="XP_025600320.1">
    <property type="nucleotide sequence ID" value="XM_025745011.1"/>
</dbReference>
<dbReference type="Pfam" id="PF24779">
    <property type="entry name" value="UTP23_sensor"/>
    <property type="match status" value="1"/>
</dbReference>
<evidence type="ECO:0000256" key="2">
    <source>
        <dbReference type="SAM" id="MobiDB-lite"/>
    </source>
</evidence>
<dbReference type="Pfam" id="PF04900">
    <property type="entry name" value="Fcf1"/>
    <property type="match status" value="1"/>
</dbReference>
<dbReference type="InterPro" id="IPR057776">
    <property type="entry name" value="UTP23_sensor"/>
</dbReference>
<evidence type="ECO:0000256" key="1">
    <source>
        <dbReference type="ARBA" id="ARBA00023242"/>
    </source>
</evidence>
<reference evidence="4 5" key="1">
    <citation type="journal article" date="2018" name="Mol. Biol. Evol.">
        <title>Broad Genomic Sampling Reveals a Smut Pathogenic Ancestry of the Fungal Clade Ustilaginomycotina.</title>
        <authorList>
            <person name="Kijpornyongpan T."/>
            <person name="Mondo S.J."/>
            <person name="Barry K."/>
            <person name="Sandor L."/>
            <person name="Lee J."/>
            <person name="Lipzen A."/>
            <person name="Pangilinan J."/>
            <person name="LaButti K."/>
            <person name="Hainaut M."/>
            <person name="Henrissat B."/>
            <person name="Grigoriev I.V."/>
            <person name="Spatafora J.W."/>
            <person name="Aime M.C."/>
        </authorList>
    </citation>
    <scope>NUCLEOTIDE SEQUENCE [LARGE SCALE GENOMIC DNA]</scope>
    <source>
        <strain evidence="4 5">MCA 4186</strain>
    </source>
</reference>
<evidence type="ECO:0000259" key="3">
    <source>
        <dbReference type="Pfam" id="PF24779"/>
    </source>
</evidence>
<feature type="compositionally biased region" description="Low complexity" evidence="2">
    <location>
        <begin position="284"/>
        <end position="297"/>
    </location>
</feature>
<feature type="region of interest" description="Disordered" evidence="2">
    <location>
        <begin position="236"/>
        <end position="330"/>
    </location>
</feature>
<dbReference type="OrthoDB" id="25675at2759"/>
<name>A0A316ZET8_9BASI</name>
<dbReference type="STRING" id="58919.A0A316ZET8"/>
<protein>
    <recommendedName>
        <fullName evidence="3">UTP23 sensor motif region domain-containing protein</fullName>
    </recommendedName>
</protein>
<dbReference type="EMBL" id="KZ819286">
    <property type="protein sequence ID" value="PWO00042.1"/>
    <property type="molecule type" value="Genomic_DNA"/>
</dbReference>
<dbReference type="GeneID" id="37272555"/>
<dbReference type="PANTHER" id="PTHR12416">
    <property type="entry name" value="RRNA-PROCESSING PROTEIN UTP23 HOMOLOG"/>
    <property type="match status" value="1"/>
</dbReference>
<dbReference type="GO" id="GO:0032040">
    <property type="term" value="C:small-subunit processome"/>
    <property type="evidence" value="ECO:0007669"/>
    <property type="project" value="InterPro"/>
</dbReference>
<keyword evidence="1" id="KW-0539">Nucleus</keyword>
<accession>A0A316ZET8</accession>
<evidence type="ECO:0000313" key="4">
    <source>
        <dbReference type="EMBL" id="PWO00042.1"/>
    </source>
</evidence>
<dbReference type="AlphaFoldDB" id="A0A316ZET8"/>
<feature type="compositionally biased region" description="Gly residues" evidence="2">
    <location>
        <begin position="308"/>
        <end position="319"/>
    </location>
</feature>
<evidence type="ECO:0000313" key="5">
    <source>
        <dbReference type="Proteomes" id="UP000245946"/>
    </source>
</evidence>
<feature type="compositionally biased region" description="Basic and acidic residues" evidence="2">
    <location>
        <begin position="274"/>
        <end position="283"/>
    </location>
</feature>
<dbReference type="Proteomes" id="UP000245946">
    <property type="component" value="Unassembled WGS sequence"/>
</dbReference>
<dbReference type="Gene3D" id="3.40.50.1010">
    <property type="entry name" value="5'-nuclease"/>
    <property type="match status" value="1"/>
</dbReference>
<dbReference type="InterPro" id="IPR006984">
    <property type="entry name" value="Fcf1/UTP23"/>
</dbReference>
<gene>
    <name evidence="4" type="ORF">FA09DRAFT_358807</name>
</gene>
<feature type="domain" description="UTP23 sensor motif region" evidence="3">
    <location>
        <begin position="244"/>
        <end position="261"/>
    </location>
</feature>
<keyword evidence="5" id="KW-1185">Reference proteome</keyword>
<proteinExistence type="predicted"/>
<sequence length="330" mass="34882">MRQKRAKTYRKALALYMRHFAFRLPLQLLFDSALVLALAKQRLAPADVPARLADVLQVRAAAPLGHRRPKAEGGEVKCMITQCAINELYRRQKDGDVEARAVDMAKTFERRRCGHREAIAGDECVRQSMGPTNKHRYVLCANSFALRAWVRAEVPGVPVVHANERSVLVLEPISEKTRERIDNLEVDKLRTDAHEASALGLSASSVAGSSRGATGDIVGLDAADAAEGSTPASAAAAAAVPGAKKRRAKEPNPLSMRKKKSAPTAAEAQQGAKSGEKRKRDDGAAPQGATATAAKDGAPARRRRKRGAGGSGAGGGGDDGAAKTTAEAAT</sequence>
<organism evidence="4 5">
    <name type="scientific">Tilletiopsis washingtonensis</name>
    <dbReference type="NCBI Taxonomy" id="58919"/>
    <lineage>
        <taxon>Eukaryota</taxon>
        <taxon>Fungi</taxon>
        <taxon>Dikarya</taxon>
        <taxon>Basidiomycota</taxon>
        <taxon>Ustilaginomycotina</taxon>
        <taxon>Exobasidiomycetes</taxon>
        <taxon>Entylomatales</taxon>
        <taxon>Entylomatales incertae sedis</taxon>
        <taxon>Tilletiopsis</taxon>
    </lineage>
</organism>